<keyword evidence="2" id="KW-0812">Transmembrane</keyword>
<name>A0ABY0FKE5_9BACT</name>
<evidence type="ECO:0000313" key="4">
    <source>
        <dbReference type="Proteomes" id="UP001190925"/>
    </source>
</evidence>
<evidence type="ECO:0000256" key="1">
    <source>
        <dbReference type="ARBA" id="ARBA00022801"/>
    </source>
</evidence>
<protein>
    <recommendedName>
        <fullName evidence="5">Class F sortase</fullName>
    </recommendedName>
</protein>
<reference evidence="3 4" key="1">
    <citation type="journal article" date="2018" name="bioRxiv">
        <title>Evidence of independent acquisition and adaption of ultra-small bacteria to human hosts across the highly diverse yet reduced genomes of the phylum Saccharibacteria.</title>
        <authorList>
            <person name="McLean J.S."/>
            <person name="Bor B."/>
            <person name="To T.T."/>
            <person name="Liu Q."/>
            <person name="Kearns K.A."/>
            <person name="Solden L.M."/>
            <person name="Wrighton K.C."/>
            <person name="He X."/>
            <person name="Shi W."/>
        </authorList>
    </citation>
    <scope>NUCLEOTIDE SEQUENCE [LARGE SCALE GENOMIC DNA]</scope>
    <source>
        <strain evidence="3 4">TM7_CMJM_G6_1_HOT_870</strain>
    </source>
</reference>
<dbReference type="Pfam" id="PF04203">
    <property type="entry name" value="Sortase"/>
    <property type="match status" value="1"/>
</dbReference>
<dbReference type="CDD" id="cd05829">
    <property type="entry name" value="Sortase_F"/>
    <property type="match status" value="1"/>
</dbReference>
<dbReference type="InterPro" id="IPR042001">
    <property type="entry name" value="Sortase_F"/>
</dbReference>
<keyword evidence="1" id="KW-0378">Hydrolase</keyword>
<proteinExistence type="predicted"/>
<dbReference type="InterPro" id="IPR005754">
    <property type="entry name" value="Sortase"/>
</dbReference>
<evidence type="ECO:0000256" key="2">
    <source>
        <dbReference type="SAM" id="Phobius"/>
    </source>
</evidence>
<organism evidence="3 4">
    <name type="scientific">Candidatus Nanogingivalis gingivitcus</name>
    <dbReference type="NCBI Taxonomy" id="2171992"/>
    <lineage>
        <taxon>Bacteria</taxon>
        <taxon>Candidatus Saccharimonadota</taxon>
        <taxon>Candidatus Nanosyncoccalia</taxon>
        <taxon>Candidatus Nanogingivales</taxon>
        <taxon>Candidatus Nanogingivalaceae</taxon>
        <taxon>Candidatus Nanogingivalis</taxon>
    </lineage>
</organism>
<dbReference type="RefSeq" id="WP_165302675.1">
    <property type="nucleotide sequence ID" value="NZ_PRLK01000006.1"/>
</dbReference>
<gene>
    <name evidence="3" type="ORF">G6CMJM_00443</name>
</gene>
<dbReference type="Gene3D" id="2.40.260.10">
    <property type="entry name" value="Sortase"/>
    <property type="match status" value="1"/>
</dbReference>
<keyword evidence="2" id="KW-1133">Transmembrane helix</keyword>
<keyword evidence="2" id="KW-0472">Membrane</keyword>
<dbReference type="InterPro" id="IPR023365">
    <property type="entry name" value="Sortase_dom-sf"/>
</dbReference>
<keyword evidence="4" id="KW-1185">Reference proteome</keyword>
<comment type="caution">
    <text evidence="3">The sequence shown here is derived from an EMBL/GenBank/DDBJ whole genome shotgun (WGS) entry which is preliminary data.</text>
</comment>
<evidence type="ECO:0008006" key="5">
    <source>
        <dbReference type="Google" id="ProtNLM"/>
    </source>
</evidence>
<feature type="transmembrane region" description="Helical" evidence="2">
    <location>
        <begin position="12"/>
        <end position="34"/>
    </location>
</feature>
<sequence>MIVKNRNSRKRKVFTIILVIAWLSFAGFSAYYVYTHFIDVKPEVITRVDPNGVEIKVDERPVTVQAKQEWTVPASHPRYISIPKLGIENARIVQLGIIKKTGQLDAPVSIHDAGWYNGSALPGKGGAMLMDGHNGGPNFGGIFEKLRELKNGDEIIIERGDGKKLTYVVKDNRDMNVKDINDPSNKWGMATMTNSIEAGKEGLNIITCVGQWDERSQTFNERTMLRAVIK</sequence>
<reference evidence="3 4" key="2">
    <citation type="journal article" date="2020" name="Cell Rep.">
        <title>Acquisition and Adaptation of Ultra-small Parasitic Reduced Genome Bacteria to Mammalian Hosts.</title>
        <authorList>
            <person name="McLean J.S."/>
            <person name="Bor B."/>
            <person name="Kerns K.A."/>
            <person name="Liu Q."/>
            <person name="To T.T."/>
            <person name="Solden L."/>
            <person name="Hendrickson E.L."/>
            <person name="Wrighton K."/>
            <person name="Shi W."/>
            <person name="He X."/>
        </authorList>
    </citation>
    <scope>NUCLEOTIDE SEQUENCE [LARGE SCALE GENOMIC DNA]</scope>
    <source>
        <strain evidence="3 4">TM7_CMJM_G6_1_HOT_870</strain>
    </source>
</reference>
<accession>A0ABY0FKE5</accession>
<dbReference type="SUPFAM" id="SSF63817">
    <property type="entry name" value="Sortase"/>
    <property type="match status" value="1"/>
</dbReference>
<evidence type="ECO:0000313" key="3">
    <source>
        <dbReference type="EMBL" id="RYC72516.1"/>
    </source>
</evidence>
<dbReference type="Proteomes" id="UP001190925">
    <property type="component" value="Unassembled WGS sequence"/>
</dbReference>
<dbReference type="EMBL" id="PRLK01000006">
    <property type="protein sequence ID" value="RYC72516.1"/>
    <property type="molecule type" value="Genomic_DNA"/>
</dbReference>